<name>A0A6A6TXW5_9PEZI</name>
<gene>
    <name evidence="1" type="ORF">BT63DRAFT_429421</name>
</gene>
<organism evidence="1 2">
    <name type="scientific">Microthyrium microscopicum</name>
    <dbReference type="NCBI Taxonomy" id="703497"/>
    <lineage>
        <taxon>Eukaryota</taxon>
        <taxon>Fungi</taxon>
        <taxon>Dikarya</taxon>
        <taxon>Ascomycota</taxon>
        <taxon>Pezizomycotina</taxon>
        <taxon>Dothideomycetes</taxon>
        <taxon>Dothideomycetes incertae sedis</taxon>
        <taxon>Microthyriales</taxon>
        <taxon>Microthyriaceae</taxon>
        <taxon>Microthyrium</taxon>
    </lineage>
</organism>
<evidence type="ECO:0000313" key="1">
    <source>
        <dbReference type="EMBL" id="KAF2664662.1"/>
    </source>
</evidence>
<evidence type="ECO:0000313" key="2">
    <source>
        <dbReference type="Proteomes" id="UP000799302"/>
    </source>
</evidence>
<dbReference type="EMBL" id="MU004242">
    <property type="protein sequence ID" value="KAF2664662.1"/>
    <property type="molecule type" value="Genomic_DNA"/>
</dbReference>
<dbReference type="OrthoDB" id="3914029at2759"/>
<accession>A0A6A6TXW5</accession>
<proteinExistence type="predicted"/>
<dbReference type="Proteomes" id="UP000799302">
    <property type="component" value="Unassembled WGS sequence"/>
</dbReference>
<sequence length="122" mass="13941">MEMVGLADSDESYEEVVLEEEMDTQEFWEQPEALSDLRKLLKTSIASSNWYEQEEELPVRPVQKISKGFFGKKSQPVTASPKRPQVTVEVGHEDMSYRIENSFGLYDTIAKPAIVVRVNTRA</sequence>
<reference evidence="1" key="1">
    <citation type="journal article" date="2020" name="Stud. Mycol.">
        <title>101 Dothideomycetes genomes: a test case for predicting lifestyles and emergence of pathogens.</title>
        <authorList>
            <person name="Haridas S."/>
            <person name="Albert R."/>
            <person name="Binder M."/>
            <person name="Bloem J."/>
            <person name="Labutti K."/>
            <person name="Salamov A."/>
            <person name="Andreopoulos B."/>
            <person name="Baker S."/>
            <person name="Barry K."/>
            <person name="Bills G."/>
            <person name="Bluhm B."/>
            <person name="Cannon C."/>
            <person name="Castanera R."/>
            <person name="Culley D."/>
            <person name="Daum C."/>
            <person name="Ezra D."/>
            <person name="Gonzalez J."/>
            <person name="Henrissat B."/>
            <person name="Kuo A."/>
            <person name="Liang C."/>
            <person name="Lipzen A."/>
            <person name="Lutzoni F."/>
            <person name="Magnuson J."/>
            <person name="Mondo S."/>
            <person name="Nolan M."/>
            <person name="Ohm R."/>
            <person name="Pangilinan J."/>
            <person name="Park H.-J."/>
            <person name="Ramirez L."/>
            <person name="Alfaro M."/>
            <person name="Sun H."/>
            <person name="Tritt A."/>
            <person name="Yoshinaga Y."/>
            <person name="Zwiers L.-H."/>
            <person name="Turgeon B."/>
            <person name="Goodwin S."/>
            <person name="Spatafora J."/>
            <person name="Crous P."/>
            <person name="Grigoriev I."/>
        </authorList>
    </citation>
    <scope>NUCLEOTIDE SEQUENCE</scope>
    <source>
        <strain evidence="1">CBS 115976</strain>
    </source>
</reference>
<protein>
    <submittedName>
        <fullName evidence="1">Uncharacterized protein</fullName>
    </submittedName>
</protein>
<keyword evidence="2" id="KW-1185">Reference proteome</keyword>
<dbReference type="AlphaFoldDB" id="A0A6A6TXW5"/>